<gene>
    <name evidence="2" type="ORF">DJ64_08795</name>
</gene>
<comment type="caution">
    <text evidence="2">The sequence shown here is derived from an EMBL/GenBank/DDBJ whole genome shotgun (WGS) entry which is preliminary data.</text>
</comment>
<keyword evidence="1" id="KW-0732">Signal</keyword>
<keyword evidence="3" id="KW-1185">Reference proteome</keyword>
<proteinExistence type="predicted"/>
<sequence length="90" mass="9780">MPNPSRRKHRTWFIAWALLCAAGLAATEALTGTSPADTDCADYIADVEARVAEQRTENSDRALVVTWAGTSSGQDGECLDELREHFAAKN</sequence>
<feature type="chain" id="PRO_5045951285" description="Secreted protein" evidence="1">
    <location>
        <begin position="26"/>
        <end position="90"/>
    </location>
</feature>
<reference evidence="2 3" key="1">
    <citation type="submission" date="2014-04" db="EMBL/GenBank/DDBJ databases">
        <title>Draft genome sequence of the novel Streptomyces griseorubens JSD-1 playing a role in carbon and nitrogen cycle.</title>
        <authorList>
            <consortium name="Shanghai Jiao Tong University"/>
            <person name="Feng H."/>
            <person name="Sun Y."/>
            <person name="Zhi Y."/>
            <person name="Mao L."/>
            <person name="Luo Y."/>
            <person name="Wei X."/>
            <person name="Zhou P."/>
        </authorList>
    </citation>
    <scope>NUCLEOTIDE SEQUENCE [LARGE SCALE GENOMIC DNA]</scope>
    <source>
        <strain evidence="2 3">JSD-1</strain>
    </source>
</reference>
<dbReference type="Proteomes" id="UP000027632">
    <property type="component" value="Unassembled WGS sequence"/>
</dbReference>
<evidence type="ECO:0000313" key="3">
    <source>
        <dbReference type="Proteomes" id="UP000027632"/>
    </source>
</evidence>
<evidence type="ECO:0008006" key="4">
    <source>
        <dbReference type="Google" id="ProtNLM"/>
    </source>
</evidence>
<accession>A0ABR4T0Y0</accession>
<dbReference type="RefSeq" id="WP_033272423.1">
    <property type="nucleotide sequence ID" value="NZ_KL503830.1"/>
</dbReference>
<dbReference type="EMBL" id="JJMG01000149">
    <property type="protein sequence ID" value="KEG40631.1"/>
    <property type="molecule type" value="Genomic_DNA"/>
</dbReference>
<dbReference type="GeneID" id="97449804"/>
<organism evidence="2 3">
    <name type="scientific">Streptomyces griseorubens</name>
    <dbReference type="NCBI Taxonomy" id="66897"/>
    <lineage>
        <taxon>Bacteria</taxon>
        <taxon>Bacillati</taxon>
        <taxon>Actinomycetota</taxon>
        <taxon>Actinomycetes</taxon>
        <taxon>Kitasatosporales</taxon>
        <taxon>Streptomycetaceae</taxon>
        <taxon>Streptomyces</taxon>
        <taxon>Streptomyces althioticus group</taxon>
    </lineage>
</organism>
<evidence type="ECO:0000256" key="1">
    <source>
        <dbReference type="SAM" id="SignalP"/>
    </source>
</evidence>
<evidence type="ECO:0000313" key="2">
    <source>
        <dbReference type="EMBL" id="KEG40631.1"/>
    </source>
</evidence>
<name>A0ABR4T0Y0_9ACTN</name>
<feature type="signal peptide" evidence="1">
    <location>
        <begin position="1"/>
        <end position="25"/>
    </location>
</feature>
<protein>
    <recommendedName>
        <fullName evidence="4">Secreted protein</fullName>
    </recommendedName>
</protein>